<proteinExistence type="inferred from homology"/>
<keyword evidence="6" id="KW-1185">Reference proteome</keyword>
<dbReference type="InterPro" id="IPR051052">
    <property type="entry name" value="Diverse_substrate_MTase"/>
</dbReference>
<keyword evidence="3" id="KW-0808">Transferase</keyword>
<keyword evidence="5" id="KW-0614">Plasmid</keyword>
<evidence type="ECO:0000256" key="1">
    <source>
        <dbReference type="ARBA" id="ARBA00008361"/>
    </source>
</evidence>
<evidence type="ECO:0000259" key="4">
    <source>
        <dbReference type="Pfam" id="PF08241"/>
    </source>
</evidence>
<dbReference type="Proteomes" id="UP001299970">
    <property type="component" value="Unassembled WGS sequence"/>
</dbReference>
<dbReference type="GO" id="GO:0008168">
    <property type="term" value="F:methyltransferase activity"/>
    <property type="evidence" value="ECO:0007669"/>
    <property type="project" value="UniProtKB-KW"/>
</dbReference>
<organism evidence="5 6">
    <name type="scientific">Pseudonocardia alaniniphila</name>
    <dbReference type="NCBI Taxonomy" id="75291"/>
    <lineage>
        <taxon>Bacteria</taxon>
        <taxon>Bacillati</taxon>
        <taxon>Actinomycetota</taxon>
        <taxon>Actinomycetes</taxon>
        <taxon>Pseudonocardiales</taxon>
        <taxon>Pseudonocardiaceae</taxon>
        <taxon>Pseudonocardia</taxon>
    </lineage>
</organism>
<accession>A0ABS9T790</accession>
<keyword evidence="2 5" id="KW-0489">Methyltransferase</keyword>
<gene>
    <name evidence="5" type="ORF">MMF94_01800</name>
</gene>
<geneLocation type="plasmid" evidence="5">
    <name>unnamed</name>
</geneLocation>
<name>A0ABS9T790_9PSEU</name>
<dbReference type="RefSeq" id="WP_241034600.1">
    <property type="nucleotide sequence ID" value="NZ_BAAAJF010000034.1"/>
</dbReference>
<evidence type="ECO:0000256" key="2">
    <source>
        <dbReference type="ARBA" id="ARBA00022603"/>
    </source>
</evidence>
<sequence length="253" mass="26610">MSFVVPPDAYERYMGRYSEPLAGGFADQLRLRAGQRALDVGCGPGALTAVLVARLGAGAVAAVDPSEPFVAAARSRLPGVDVRHGVAEHLPFEDDGFDVATAHLVVHFMANAGAGLAEMARVTRSGGVVAACVWDHPGGRGPLSPLWRAVYDLDPDAPGESDRPGSRAGELAELFAAAGLRDIRSSELHVTVAYPTFDDWWDPMMLGVGPAGTYIAGLDDERREALRTHCAELQPPAPFEITAVAWSAVGVVG</sequence>
<dbReference type="Pfam" id="PF08241">
    <property type="entry name" value="Methyltransf_11"/>
    <property type="match status" value="1"/>
</dbReference>
<protein>
    <submittedName>
        <fullName evidence="5">Methyltransferase domain-containing protein</fullName>
    </submittedName>
</protein>
<dbReference type="CDD" id="cd02440">
    <property type="entry name" value="AdoMet_MTases"/>
    <property type="match status" value="1"/>
</dbReference>
<dbReference type="InterPro" id="IPR029063">
    <property type="entry name" value="SAM-dependent_MTases_sf"/>
</dbReference>
<dbReference type="Gene3D" id="3.40.50.150">
    <property type="entry name" value="Vaccinia Virus protein VP39"/>
    <property type="match status" value="1"/>
</dbReference>
<dbReference type="EMBL" id="JAKXMK010000002">
    <property type="protein sequence ID" value="MCH6164401.1"/>
    <property type="molecule type" value="Genomic_DNA"/>
</dbReference>
<evidence type="ECO:0000256" key="3">
    <source>
        <dbReference type="ARBA" id="ARBA00022679"/>
    </source>
</evidence>
<feature type="domain" description="Methyltransferase type 11" evidence="4">
    <location>
        <begin position="38"/>
        <end position="130"/>
    </location>
</feature>
<dbReference type="InterPro" id="IPR013216">
    <property type="entry name" value="Methyltransf_11"/>
</dbReference>
<evidence type="ECO:0000313" key="5">
    <source>
        <dbReference type="EMBL" id="MCH6164401.1"/>
    </source>
</evidence>
<comment type="similarity">
    <text evidence="1">Belongs to the methyltransferase superfamily.</text>
</comment>
<dbReference type="PANTHER" id="PTHR44942:SF4">
    <property type="entry name" value="METHYLTRANSFERASE TYPE 11 DOMAIN-CONTAINING PROTEIN"/>
    <property type="match status" value="1"/>
</dbReference>
<comment type="caution">
    <text evidence="5">The sequence shown here is derived from an EMBL/GenBank/DDBJ whole genome shotgun (WGS) entry which is preliminary data.</text>
</comment>
<dbReference type="SUPFAM" id="SSF53335">
    <property type="entry name" value="S-adenosyl-L-methionine-dependent methyltransferases"/>
    <property type="match status" value="1"/>
</dbReference>
<dbReference type="PANTHER" id="PTHR44942">
    <property type="entry name" value="METHYLTRANSF_11 DOMAIN-CONTAINING PROTEIN"/>
    <property type="match status" value="1"/>
</dbReference>
<reference evidence="5 6" key="1">
    <citation type="submission" date="2022-03" db="EMBL/GenBank/DDBJ databases">
        <title>Pseudonocardia alaer sp. nov., a novel actinomycete isolated from reed forest soil.</title>
        <authorList>
            <person name="Wang L."/>
        </authorList>
    </citation>
    <scope>NUCLEOTIDE SEQUENCE [LARGE SCALE GENOMIC DNA]</scope>
    <source>
        <strain evidence="5 6">Y-16303</strain>
        <plasmid evidence="5">unnamed</plasmid>
    </source>
</reference>
<dbReference type="GO" id="GO:0032259">
    <property type="term" value="P:methylation"/>
    <property type="evidence" value="ECO:0007669"/>
    <property type="project" value="UniProtKB-KW"/>
</dbReference>
<evidence type="ECO:0000313" key="6">
    <source>
        <dbReference type="Proteomes" id="UP001299970"/>
    </source>
</evidence>